<organism evidence="1 2">
    <name type="scientific">Lindgomyces ingoldianus</name>
    <dbReference type="NCBI Taxonomy" id="673940"/>
    <lineage>
        <taxon>Eukaryota</taxon>
        <taxon>Fungi</taxon>
        <taxon>Dikarya</taxon>
        <taxon>Ascomycota</taxon>
        <taxon>Pezizomycotina</taxon>
        <taxon>Dothideomycetes</taxon>
        <taxon>Pleosporomycetidae</taxon>
        <taxon>Pleosporales</taxon>
        <taxon>Lindgomycetaceae</taxon>
        <taxon>Lindgomyces</taxon>
    </lineage>
</organism>
<comment type="caution">
    <text evidence="1">The sequence shown here is derived from an EMBL/GenBank/DDBJ whole genome shotgun (WGS) entry which is preliminary data.</text>
</comment>
<accession>A0ACB6RER9</accession>
<keyword evidence="2" id="KW-1185">Reference proteome</keyword>
<proteinExistence type="predicted"/>
<protein>
    <submittedName>
        <fullName evidence="1">Uncharacterized protein</fullName>
    </submittedName>
</protein>
<gene>
    <name evidence="1" type="ORF">BDR25DRAFT_44602</name>
</gene>
<sequence length="151" mass="16376">MMWLFGVLFGASFNFAPQGDIPPVPADLHKRSPNSSLVAIYSVSGTYTEVYCDESSTFVSGYHAGCFATGDLTYNFATGCGCLYECSLSKSWTDLYFLEGWTTCTSSSYCVTDIIVNDPRATSSYMLVGCQQRSGLSAARTTKHLLACIEA</sequence>
<dbReference type="Proteomes" id="UP000799755">
    <property type="component" value="Unassembled WGS sequence"/>
</dbReference>
<name>A0ACB6RER9_9PLEO</name>
<evidence type="ECO:0000313" key="2">
    <source>
        <dbReference type="Proteomes" id="UP000799755"/>
    </source>
</evidence>
<reference evidence="1" key="1">
    <citation type="journal article" date="2020" name="Stud. Mycol.">
        <title>101 Dothideomycetes genomes: a test case for predicting lifestyles and emergence of pathogens.</title>
        <authorList>
            <person name="Haridas S."/>
            <person name="Albert R."/>
            <person name="Binder M."/>
            <person name="Bloem J."/>
            <person name="Labutti K."/>
            <person name="Salamov A."/>
            <person name="Andreopoulos B."/>
            <person name="Baker S."/>
            <person name="Barry K."/>
            <person name="Bills G."/>
            <person name="Bluhm B."/>
            <person name="Cannon C."/>
            <person name="Castanera R."/>
            <person name="Culley D."/>
            <person name="Daum C."/>
            <person name="Ezra D."/>
            <person name="Gonzalez J."/>
            <person name="Henrissat B."/>
            <person name="Kuo A."/>
            <person name="Liang C."/>
            <person name="Lipzen A."/>
            <person name="Lutzoni F."/>
            <person name="Magnuson J."/>
            <person name="Mondo S."/>
            <person name="Nolan M."/>
            <person name="Ohm R."/>
            <person name="Pangilinan J."/>
            <person name="Park H.-J."/>
            <person name="Ramirez L."/>
            <person name="Alfaro M."/>
            <person name="Sun H."/>
            <person name="Tritt A."/>
            <person name="Yoshinaga Y."/>
            <person name="Zwiers L.-H."/>
            <person name="Turgeon B."/>
            <person name="Goodwin S."/>
            <person name="Spatafora J."/>
            <person name="Crous P."/>
            <person name="Grigoriev I."/>
        </authorList>
    </citation>
    <scope>NUCLEOTIDE SEQUENCE</scope>
    <source>
        <strain evidence="1">ATCC 200398</strain>
    </source>
</reference>
<dbReference type="EMBL" id="MU003493">
    <property type="protein sequence ID" value="KAF2477248.1"/>
    <property type="molecule type" value="Genomic_DNA"/>
</dbReference>
<evidence type="ECO:0000313" key="1">
    <source>
        <dbReference type="EMBL" id="KAF2477248.1"/>
    </source>
</evidence>